<dbReference type="InterPro" id="IPR051911">
    <property type="entry name" value="SDR_oxidoreductase"/>
</dbReference>
<keyword evidence="4" id="KW-0812">Transmembrane</keyword>
<name>A0A1Y0ER65_9BURK</name>
<protein>
    <submittedName>
        <fullName evidence="6">Short-chain dehydrogenase/reductase</fullName>
    </submittedName>
</protein>
<sequence>MTTQAPVWFISGSTAGFGLALVHCALRHGLRVVATGRHLTTRDVGLTPGDRLLLLDLDVSEPAQIQAAVGAALAHFGRIDVLVNNAGYGYQSSVEEGDDDAIRQQFEVNCFGLFALTRAVLPHLRAQRAGHIVNVTSVAGFIGSPGMGYYAASKHAVEGWSDALAAEVRPLGIHVTCVAPGPFRTDWAGRSLAVTPSAIADYRDTAAARMALTAQRAGHQDGDPEKAVEAIVQAVQSAQPPHHLLLGGTSVSLVKQRLERSLAEIEQWRGVSEATDFTD</sequence>
<dbReference type="EMBL" id="CP021455">
    <property type="protein sequence ID" value="ARU05742.1"/>
    <property type="molecule type" value="Genomic_DNA"/>
</dbReference>
<keyword evidence="4" id="KW-1133">Transmembrane helix</keyword>
<dbReference type="Gene3D" id="3.40.50.720">
    <property type="entry name" value="NAD(P)-binding Rossmann-like Domain"/>
    <property type="match status" value="1"/>
</dbReference>
<proteinExistence type="inferred from homology"/>
<evidence type="ECO:0000313" key="6">
    <source>
        <dbReference type="EMBL" id="ARU05742.1"/>
    </source>
</evidence>
<dbReference type="RefSeq" id="WP_087282201.1">
    <property type="nucleotide sequence ID" value="NZ_CP021455.1"/>
</dbReference>
<dbReference type="AlphaFoldDB" id="A0A1Y0ER65"/>
<dbReference type="PRINTS" id="PR00081">
    <property type="entry name" value="GDHRDH"/>
</dbReference>
<dbReference type="NCBIfam" id="NF004824">
    <property type="entry name" value="PRK06180.1"/>
    <property type="match status" value="1"/>
</dbReference>
<keyword evidence="7" id="KW-1185">Reference proteome</keyword>
<reference evidence="6 7" key="1">
    <citation type="submission" date="2017-05" db="EMBL/GenBank/DDBJ databases">
        <authorList>
            <person name="Song R."/>
            <person name="Chenine A.L."/>
            <person name="Ruprecht R.M."/>
        </authorList>
    </citation>
    <scope>NUCLEOTIDE SEQUENCE [LARGE SCALE GENOMIC DNA]</scope>
    <source>
        <strain evidence="6 7">DSM 26136</strain>
    </source>
</reference>
<dbReference type="Proteomes" id="UP000196138">
    <property type="component" value="Chromosome"/>
</dbReference>
<dbReference type="SMART" id="SM00822">
    <property type="entry name" value="PKS_KR"/>
    <property type="match status" value="1"/>
</dbReference>
<evidence type="ECO:0000256" key="4">
    <source>
        <dbReference type="SAM" id="Phobius"/>
    </source>
</evidence>
<dbReference type="CDD" id="cd05374">
    <property type="entry name" value="17beta-HSD-like_SDR_c"/>
    <property type="match status" value="1"/>
</dbReference>
<evidence type="ECO:0000256" key="3">
    <source>
        <dbReference type="RuleBase" id="RU000363"/>
    </source>
</evidence>
<dbReference type="PROSITE" id="PS00061">
    <property type="entry name" value="ADH_SHORT"/>
    <property type="match status" value="1"/>
</dbReference>
<keyword evidence="2" id="KW-0560">Oxidoreductase</keyword>
<dbReference type="InterPro" id="IPR020904">
    <property type="entry name" value="Sc_DH/Rdtase_CS"/>
</dbReference>
<dbReference type="PANTHER" id="PTHR43976:SF16">
    <property type="entry name" value="SHORT-CHAIN DEHYDROGENASE_REDUCTASE FAMILY PROTEIN"/>
    <property type="match status" value="1"/>
</dbReference>
<dbReference type="KEGG" id="cser:CCO03_14545"/>
<feature type="transmembrane region" description="Helical" evidence="4">
    <location>
        <begin position="6"/>
        <end position="26"/>
    </location>
</feature>
<evidence type="ECO:0000313" key="7">
    <source>
        <dbReference type="Proteomes" id="UP000196138"/>
    </source>
</evidence>
<evidence type="ECO:0000259" key="5">
    <source>
        <dbReference type="SMART" id="SM00822"/>
    </source>
</evidence>
<gene>
    <name evidence="6" type="ORF">CCO03_14545</name>
</gene>
<evidence type="ECO:0000256" key="1">
    <source>
        <dbReference type="ARBA" id="ARBA00006484"/>
    </source>
</evidence>
<accession>A0A1Y0ER65</accession>
<dbReference type="InterPro" id="IPR036291">
    <property type="entry name" value="NAD(P)-bd_dom_sf"/>
</dbReference>
<feature type="domain" description="Ketoreductase" evidence="5">
    <location>
        <begin position="6"/>
        <end position="190"/>
    </location>
</feature>
<dbReference type="Pfam" id="PF00106">
    <property type="entry name" value="adh_short"/>
    <property type="match status" value="1"/>
</dbReference>
<organism evidence="6 7">
    <name type="scientific">Comamonas serinivorans</name>
    <dbReference type="NCBI Taxonomy" id="1082851"/>
    <lineage>
        <taxon>Bacteria</taxon>
        <taxon>Pseudomonadati</taxon>
        <taxon>Pseudomonadota</taxon>
        <taxon>Betaproteobacteria</taxon>
        <taxon>Burkholderiales</taxon>
        <taxon>Comamonadaceae</taxon>
        <taxon>Comamonas</taxon>
    </lineage>
</organism>
<dbReference type="OrthoDB" id="9789083at2"/>
<dbReference type="SUPFAM" id="SSF51735">
    <property type="entry name" value="NAD(P)-binding Rossmann-fold domains"/>
    <property type="match status" value="1"/>
</dbReference>
<dbReference type="InterPro" id="IPR002347">
    <property type="entry name" value="SDR_fam"/>
</dbReference>
<keyword evidence="4" id="KW-0472">Membrane</keyword>
<evidence type="ECO:0000256" key="2">
    <source>
        <dbReference type="ARBA" id="ARBA00023002"/>
    </source>
</evidence>
<dbReference type="PANTHER" id="PTHR43976">
    <property type="entry name" value="SHORT CHAIN DEHYDROGENASE"/>
    <property type="match status" value="1"/>
</dbReference>
<comment type="similarity">
    <text evidence="1 3">Belongs to the short-chain dehydrogenases/reductases (SDR) family.</text>
</comment>
<dbReference type="PRINTS" id="PR00080">
    <property type="entry name" value="SDRFAMILY"/>
</dbReference>
<dbReference type="GO" id="GO:0016491">
    <property type="term" value="F:oxidoreductase activity"/>
    <property type="evidence" value="ECO:0007669"/>
    <property type="project" value="UniProtKB-KW"/>
</dbReference>
<dbReference type="InterPro" id="IPR057326">
    <property type="entry name" value="KR_dom"/>
</dbReference>